<organism evidence="2 3">
    <name type="scientific">Ampelomyces quisqualis</name>
    <name type="common">Powdery mildew agent</name>
    <dbReference type="NCBI Taxonomy" id="50730"/>
    <lineage>
        <taxon>Eukaryota</taxon>
        <taxon>Fungi</taxon>
        <taxon>Dikarya</taxon>
        <taxon>Ascomycota</taxon>
        <taxon>Pezizomycotina</taxon>
        <taxon>Dothideomycetes</taxon>
        <taxon>Pleosporomycetidae</taxon>
        <taxon>Pleosporales</taxon>
        <taxon>Pleosporineae</taxon>
        <taxon>Phaeosphaeriaceae</taxon>
        <taxon>Ampelomyces</taxon>
    </lineage>
</organism>
<dbReference type="Proteomes" id="UP000800096">
    <property type="component" value="Unassembled WGS sequence"/>
</dbReference>
<dbReference type="AlphaFoldDB" id="A0A6A5QNY4"/>
<sequence length="50" mass="5889">HHQHAPPRRARGTKQNQSPRNHPRKKNISLPPTTRPRMRHQQNTLPPHPP</sequence>
<gene>
    <name evidence="2" type="ORF">BDU57DRAFT_574674</name>
</gene>
<accession>A0A6A5QNY4</accession>
<feature type="non-terminal residue" evidence="2">
    <location>
        <position position="1"/>
    </location>
</feature>
<evidence type="ECO:0000256" key="1">
    <source>
        <dbReference type="SAM" id="MobiDB-lite"/>
    </source>
</evidence>
<protein>
    <submittedName>
        <fullName evidence="2">Uncharacterized protein</fullName>
    </submittedName>
</protein>
<evidence type="ECO:0000313" key="3">
    <source>
        <dbReference type="Proteomes" id="UP000800096"/>
    </source>
</evidence>
<name>A0A6A5QNY4_AMPQU</name>
<reference evidence="2" key="1">
    <citation type="journal article" date="2020" name="Stud. Mycol.">
        <title>101 Dothideomycetes genomes: a test case for predicting lifestyles and emergence of pathogens.</title>
        <authorList>
            <person name="Haridas S."/>
            <person name="Albert R."/>
            <person name="Binder M."/>
            <person name="Bloem J."/>
            <person name="Labutti K."/>
            <person name="Salamov A."/>
            <person name="Andreopoulos B."/>
            <person name="Baker S."/>
            <person name="Barry K."/>
            <person name="Bills G."/>
            <person name="Bluhm B."/>
            <person name="Cannon C."/>
            <person name="Castanera R."/>
            <person name="Culley D."/>
            <person name="Daum C."/>
            <person name="Ezra D."/>
            <person name="Gonzalez J."/>
            <person name="Henrissat B."/>
            <person name="Kuo A."/>
            <person name="Liang C."/>
            <person name="Lipzen A."/>
            <person name="Lutzoni F."/>
            <person name="Magnuson J."/>
            <person name="Mondo S."/>
            <person name="Nolan M."/>
            <person name="Ohm R."/>
            <person name="Pangilinan J."/>
            <person name="Park H.-J."/>
            <person name="Ramirez L."/>
            <person name="Alfaro M."/>
            <person name="Sun H."/>
            <person name="Tritt A."/>
            <person name="Yoshinaga Y."/>
            <person name="Zwiers L.-H."/>
            <person name="Turgeon B."/>
            <person name="Goodwin S."/>
            <person name="Spatafora J."/>
            <person name="Crous P."/>
            <person name="Grigoriev I."/>
        </authorList>
    </citation>
    <scope>NUCLEOTIDE SEQUENCE</scope>
    <source>
        <strain evidence="2">HMLAC05119</strain>
    </source>
</reference>
<proteinExistence type="predicted"/>
<feature type="compositionally biased region" description="Polar residues" evidence="1">
    <location>
        <begin position="41"/>
        <end position="50"/>
    </location>
</feature>
<feature type="region of interest" description="Disordered" evidence="1">
    <location>
        <begin position="1"/>
        <end position="50"/>
    </location>
</feature>
<keyword evidence="3" id="KW-1185">Reference proteome</keyword>
<dbReference type="EMBL" id="ML979135">
    <property type="protein sequence ID" value="KAF1916588.1"/>
    <property type="molecule type" value="Genomic_DNA"/>
</dbReference>
<feature type="compositionally biased region" description="Basic residues" evidence="1">
    <location>
        <begin position="1"/>
        <end position="12"/>
    </location>
</feature>
<evidence type="ECO:0000313" key="2">
    <source>
        <dbReference type="EMBL" id="KAF1916588.1"/>
    </source>
</evidence>